<dbReference type="EC" id="3.1.26.5" evidence="5"/>
<evidence type="ECO:0000256" key="14">
    <source>
        <dbReference type="ARBA" id="ARBA00023128"/>
    </source>
</evidence>
<dbReference type="Pfam" id="PF17177">
    <property type="entry name" value="PPR_long"/>
    <property type="match status" value="1"/>
</dbReference>
<dbReference type="PANTHER" id="PTHR13547">
    <property type="match status" value="1"/>
</dbReference>
<comment type="similarity">
    <text evidence="4">Belongs to the PPR family. P subfamily.</text>
</comment>
<dbReference type="InterPro" id="IPR011990">
    <property type="entry name" value="TPR-like_helical_dom_sf"/>
</dbReference>
<keyword evidence="8" id="KW-0479">Metal-binding</keyword>
<proteinExistence type="inferred from homology"/>
<evidence type="ECO:0000256" key="15">
    <source>
        <dbReference type="ARBA" id="ARBA00044536"/>
    </source>
</evidence>
<dbReference type="GO" id="GO:0005739">
    <property type="term" value="C:mitochondrion"/>
    <property type="evidence" value="ECO:0007669"/>
    <property type="project" value="UniProtKB-SubCell"/>
</dbReference>
<keyword evidence="14" id="KW-0496">Mitochondrion</keyword>
<dbReference type="AlphaFoldDB" id="A0A7S2BW17"/>
<evidence type="ECO:0000256" key="6">
    <source>
        <dbReference type="ARBA" id="ARBA00022694"/>
    </source>
</evidence>
<evidence type="ECO:0000256" key="5">
    <source>
        <dbReference type="ARBA" id="ARBA00012179"/>
    </source>
</evidence>
<keyword evidence="6" id="KW-0819">tRNA processing</keyword>
<evidence type="ECO:0000256" key="16">
    <source>
        <dbReference type="ARBA" id="ARBA00044559"/>
    </source>
</evidence>
<keyword evidence="9" id="KW-0677">Repeat</keyword>
<feature type="compositionally biased region" description="Low complexity" evidence="18">
    <location>
        <begin position="143"/>
        <end position="159"/>
    </location>
</feature>
<keyword evidence="10" id="KW-0378">Hydrolase</keyword>
<feature type="compositionally biased region" description="Basic and acidic residues" evidence="18">
    <location>
        <begin position="113"/>
        <end position="140"/>
    </location>
</feature>
<comment type="cofactor">
    <cofactor evidence="2">
        <name>Mg(2+)</name>
        <dbReference type="ChEBI" id="CHEBI:18420"/>
    </cofactor>
</comment>
<evidence type="ECO:0000256" key="18">
    <source>
        <dbReference type="SAM" id="MobiDB-lite"/>
    </source>
</evidence>
<name>A0A7S2BW17_9STRA</name>
<dbReference type="InterPro" id="IPR033495">
    <property type="entry name" value="MRPP3_PIN_dom"/>
</dbReference>
<dbReference type="Pfam" id="PF16953">
    <property type="entry name" value="PRORP"/>
    <property type="match status" value="1"/>
</dbReference>
<dbReference type="GO" id="GO:0001682">
    <property type="term" value="P:tRNA 5'-leader removal"/>
    <property type="evidence" value="ECO:0007669"/>
    <property type="project" value="TreeGrafter"/>
</dbReference>
<keyword evidence="12" id="KW-0460">Magnesium</keyword>
<evidence type="ECO:0000256" key="1">
    <source>
        <dbReference type="ARBA" id="ARBA00000928"/>
    </source>
</evidence>
<evidence type="ECO:0000256" key="12">
    <source>
        <dbReference type="ARBA" id="ARBA00022842"/>
    </source>
</evidence>
<evidence type="ECO:0000256" key="7">
    <source>
        <dbReference type="ARBA" id="ARBA00022722"/>
    </source>
</evidence>
<comment type="subcellular location">
    <subcellularLocation>
        <location evidence="3">Mitochondrion</location>
    </subcellularLocation>
</comment>
<feature type="repeat" description="PPR" evidence="17">
    <location>
        <begin position="206"/>
        <end position="240"/>
    </location>
</feature>
<evidence type="ECO:0000256" key="10">
    <source>
        <dbReference type="ARBA" id="ARBA00022801"/>
    </source>
</evidence>
<feature type="region of interest" description="Disordered" evidence="18">
    <location>
        <begin position="1"/>
        <end position="55"/>
    </location>
</feature>
<evidence type="ECO:0000256" key="3">
    <source>
        <dbReference type="ARBA" id="ARBA00004173"/>
    </source>
</evidence>
<dbReference type="GO" id="GO:0004526">
    <property type="term" value="F:ribonuclease P activity"/>
    <property type="evidence" value="ECO:0007669"/>
    <property type="project" value="UniProtKB-EC"/>
</dbReference>
<keyword evidence="13" id="KW-0809">Transit peptide</keyword>
<gene>
    <name evidence="21" type="ORF">DSPE1174_LOCUS10133</name>
</gene>
<evidence type="ECO:0000256" key="13">
    <source>
        <dbReference type="ARBA" id="ARBA00022946"/>
    </source>
</evidence>
<keyword evidence="11" id="KW-0862">Zinc</keyword>
<dbReference type="CDD" id="cd18718">
    <property type="entry name" value="PIN_PRORP"/>
    <property type="match status" value="1"/>
</dbReference>
<feature type="domain" description="PRORP" evidence="19">
    <location>
        <begin position="346"/>
        <end position="582"/>
    </location>
</feature>
<dbReference type="InterPro" id="IPR033443">
    <property type="entry name" value="PROP1-like_PPR_dom"/>
</dbReference>
<dbReference type="Gene3D" id="1.25.40.10">
    <property type="entry name" value="Tetratricopeptide repeat domain"/>
    <property type="match status" value="1"/>
</dbReference>
<feature type="domain" description="PROP1-like PPR" evidence="20">
    <location>
        <begin position="186"/>
        <end position="328"/>
    </location>
</feature>
<evidence type="ECO:0000256" key="11">
    <source>
        <dbReference type="ARBA" id="ARBA00022833"/>
    </source>
</evidence>
<evidence type="ECO:0000256" key="8">
    <source>
        <dbReference type="ARBA" id="ARBA00022723"/>
    </source>
</evidence>
<dbReference type="PANTHER" id="PTHR13547:SF1">
    <property type="entry name" value="MITOCHONDRIAL RIBONUCLEASE P CATALYTIC SUBUNIT"/>
    <property type="match status" value="1"/>
</dbReference>
<dbReference type="InterPro" id="IPR031595">
    <property type="entry name" value="PRORP_C"/>
</dbReference>
<evidence type="ECO:0000313" key="21">
    <source>
        <dbReference type="EMBL" id="CAD9407111.1"/>
    </source>
</evidence>
<dbReference type="PROSITE" id="PS51375">
    <property type="entry name" value="PPR"/>
    <property type="match status" value="1"/>
</dbReference>
<feature type="region of interest" description="Disordered" evidence="18">
    <location>
        <begin position="106"/>
        <end position="185"/>
    </location>
</feature>
<dbReference type="Gene3D" id="3.40.50.11980">
    <property type="match status" value="1"/>
</dbReference>
<protein>
    <recommendedName>
        <fullName evidence="15">Mitochondrial ribonuclease P catalytic subunit</fullName>
        <ecNumber evidence="5">3.1.26.5</ecNumber>
    </recommendedName>
    <alternativeName>
        <fullName evidence="16">Mitochondrial ribonuclease P protein 3</fullName>
    </alternativeName>
</protein>
<evidence type="ECO:0000256" key="17">
    <source>
        <dbReference type="PROSITE-ProRule" id="PRU00708"/>
    </source>
</evidence>
<dbReference type="GO" id="GO:0046872">
    <property type="term" value="F:metal ion binding"/>
    <property type="evidence" value="ECO:0007669"/>
    <property type="project" value="UniProtKB-KW"/>
</dbReference>
<evidence type="ECO:0000259" key="20">
    <source>
        <dbReference type="Pfam" id="PF17177"/>
    </source>
</evidence>
<evidence type="ECO:0000256" key="9">
    <source>
        <dbReference type="ARBA" id="ARBA00022737"/>
    </source>
</evidence>
<sequence>MDSNLSPHAAVFQPQSARIENPLDSSSTNISDKGDAQDRTKKRKRPKMRTPAQELSRAVCMSCKEKDVEQGLGAFNAFLVDYPDVAIPNQVFNSLIALCSGMGSMASGAPPGRGEKKDRGDSKNDKSRNHRKPPNERDSAEETTTTTTPSSSSSSPSSTIPGNSDHADAGETAKPLPPDASKEREYQDRAFDLYRRAAAQEGVKLQEAAYTSLIRICAARDDGSEARRLLNELRAQGEQPRLRTFTPILMAYTNCNDSTSAFTLYDEMLQDGLDLTEREYMLLIRVATVCKEWDRGTVIMRSFAEDVLRPERRNWDVLVAWFEADSSRSSNSEPWIATMDAPMDLKQGVCGACGTKLRSIDLSEEHRQRMLEQVAGLARAGGEKSCKAWKCFTDWLSRRRDKQAANQVTGMDVIIDGANVGYYKQNFAGAPKHVDYEQIDQIIRHFEAAGKQVMLFLHKRHLFEQNLPAKYRHIVERWREQKVMYNTPVGSNDDWYWLYAALWLGGSVQLVTNDEMRDHHFQMLSHRDFQRWKERHQVHFEFSREGIRGHREVVTYAPPAYSVRMQEDSKGKAWHVPALLEDQSPLGTDFVTESKPVLPESVRWICFRRDCHIRTAITPTRGLAKTLERSNLDSPRTKTSEPS</sequence>
<accession>A0A7S2BW17</accession>
<evidence type="ECO:0000259" key="19">
    <source>
        <dbReference type="Pfam" id="PF16953"/>
    </source>
</evidence>
<feature type="compositionally biased region" description="Polar residues" evidence="18">
    <location>
        <begin position="13"/>
        <end position="31"/>
    </location>
</feature>
<organism evidence="21">
    <name type="scientific">Octactis speculum</name>
    <dbReference type="NCBI Taxonomy" id="3111310"/>
    <lineage>
        <taxon>Eukaryota</taxon>
        <taxon>Sar</taxon>
        <taxon>Stramenopiles</taxon>
        <taxon>Ochrophyta</taxon>
        <taxon>Dictyochophyceae</taxon>
        <taxon>Dictyochales</taxon>
        <taxon>Dictyochaceae</taxon>
        <taxon>Octactis</taxon>
    </lineage>
</organism>
<keyword evidence="7" id="KW-0540">Nuclease</keyword>
<evidence type="ECO:0000256" key="4">
    <source>
        <dbReference type="ARBA" id="ARBA00007626"/>
    </source>
</evidence>
<evidence type="ECO:0000256" key="2">
    <source>
        <dbReference type="ARBA" id="ARBA00001946"/>
    </source>
</evidence>
<comment type="catalytic activity">
    <reaction evidence="1">
        <text>Endonucleolytic cleavage of RNA, removing 5'-extranucleotides from tRNA precursor.</text>
        <dbReference type="EC" id="3.1.26.5"/>
    </reaction>
</comment>
<dbReference type="EMBL" id="HBGS01019433">
    <property type="protein sequence ID" value="CAD9407111.1"/>
    <property type="molecule type" value="Transcribed_RNA"/>
</dbReference>
<dbReference type="InterPro" id="IPR002885">
    <property type="entry name" value="PPR_rpt"/>
</dbReference>
<reference evidence="21" key="1">
    <citation type="submission" date="2021-01" db="EMBL/GenBank/DDBJ databases">
        <authorList>
            <person name="Corre E."/>
            <person name="Pelletier E."/>
            <person name="Niang G."/>
            <person name="Scheremetjew M."/>
            <person name="Finn R."/>
            <person name="Kale V."/>
            <person name="Holt S."/>
            <person name="Cochrane G."/>
            <person name="Meng A."/>
            <person name="Brown T."/>
            <person name="Cohen L."/>
        </authorList>
    </citation>
    <scope>NUCLEOTIDE SEQUENCE</scope>
    <source>
        <strain evidence="21">CCMP1381</strain>
    </source>
</reference>